<accession>A0A942EE93</accession>
<dbReference type="RefSeq" id="WP_212660090.1">
    <property type="nucleotide sequence ID" value="NZ_JAGXTP010000003.1"/>
</dbReference>
<keyword evidence="4" id="KW-0963">Cytoplasm</keyword>
<protein>
    <recommendedName>
        <fullName evidence="4">Nucleoside triphosphate pyrophosphatase</fullName>
        <ecNumber evidence="4">3.6.1.9</ecNumber>
    </recommendedName>
    <alternativeName>
        <fullName evidence="4">Nucleotide pyrophosphatase</fullName>
        <shortName evidence="4">Nucleotide PPase</shortName>
    </alternativeName>
</protein>
<comment type="catalytic activity">
    <reaction evidence="4">
        <text>a ribonucleoside 5'-triphosphate + H2O = a ribonucleoside 5'-phosphate + diphosphate + H(+)</text>
        <dbReference type="Rhea" id="RHEA:23996"/>
        <dbReference type="ChEBI" id="CHEBI:15377"/>
        <dbReference type="ChEBI" id="CHEBI:15378"/>
        <dbReference type="ChEBI" id="CHEBI:33019"/>
        <dbReference type="ChEBI" id="CHEBI:58043"/>
        <dbReference type="ChEBI" id="CHEBI:61557"/>
        <dbReference type="EC" id="3.6.1.9"/>
    </reaction>
</comment>
<sequence>MLAMLILASKSTTRKALLEQAGLGFSTAPAAIDERALETAAIAAGGDGRDVALLLARHKAEAVAKTHPGAIVIGADQTLSLGTELLHKPTDRHDAATQLDHLRGKTHRLHAAVTLVRDDVLLWSDIQTAELTMREFTAQERDDVLDREGDAILASVGGYRLEGPSIRLFDKVVGDYFTILGLPLLRLLAALRMIAPETLQ</sequence>
<organism evidence="5 6">
    <name type="scientific">Devosia litorisediminis</name>
    <dbReference type="NCBI Taxonomy" id="2829817"/>
    <lineage>
        <taxon>Bacteria</taxon>
        <taxon>Pseudomonadati</taxon>
        <taxon>Pseudomonadota</taxon>
        <taxon>Alphaproteobacteria</taxon>
        <taxon>Hyphomicrobiales</taxon>
        <taxon>Devosiaceae</taxon>
        <taxon>Devosia</taxon>
    </lineage>
</organism>
<evidence type="ECO:0000313" key="6">
    <source>
        <dbReference type="Proteomes" id="UP000678281"/>
    </source>
</evidence>
<comment type="caution">
    <text evidence="4">Lacks conserved residue(s) required for the propagation of feature annotation.</text>
</comment>
<dbReference type="GO" id="GO:0009117">
    <property type="term" value="P:nucleotide metabolic process"/>
    <property type="evidence" value="ECO:0007669"/>
    <property type="project" value="UniProtKB-KW"/>
</dbReference>
<reference evidence="5" key="1">
    <citation type="submission" date="2021-04" db="EMBL/GenBank/DDBJ databases">
        <title>Devosia litorisediminis sp. nov., isolated from a sand dune.</title>
        <authorList>
            <person name="Park S."/>
            <person name="Yoon J.-H."/>
        </authorList>
    </citation>
    <scope>NUCLEOTIDE SEQUENCE</scope>
    <source>
        <strain evidence="5">BSSL-BM10</strain>
    </source>
</reference>
<keyword evidence="6" id="KW-1185">Reference proteome</keyword>
<dbReference type="InterPro" id="IPR029001">
    <property type="entry name" value="ITPase-like_fam"/>
</dbReference>
<dbReference type="Gene3D" id="3.90.950.10">
    <property type="match status" value="1"/>
</dbReference>
<dbReference type="GO" id="GO:0047429">
    <property type="term" value="F:nucleoside triphosphate diphosphatase activity"/>
    <property type="evidence" value="ECO:0007669"/>
    <property type="project" value="UniProtKB-EC"/>
</dbReference>
<dbReference type="GO" id="GO:0005737">
    <property type="term" value="C:cytoplasm"/>
    <property type="evidence" value="ECO:0007669"/>
    <property type="project" value="UniProtKB-SubCell"/>
</dbReference>
<feature type="active site" description="Proton acceptor" evidence="4">
    <location>
        <position position="76"/>
    </location>
</feature>
<evidence type="ECO:0000256" key="1">
    <source>
        <dbReference type="ARBA" id="ARBA00001968"/>
    </source>
</evidence>
<dbReference type="EMBL" id="JAGXTP010000003">
    <property type="protein sequence ID" value="MBS3850365.1"/>
    <property type="molecule type" value="Genomic_DNA"/>
</dbReference>
<dbReference type="EC" id="3.6.1.9" evidence="4"/>
<dbReference type="PANTHER" id="PTHR43213">
    <property type="entry name" value="BIFUNCTIONAL DTTP/UTP PYROPHOSPHATASE/METHYLTRANSFERASE PROTEIN-RELATED"/>
    <property type="match status" value="1"/>
</dbReference>
<dbReference type="Pfam" id="PF02545">
    <property type="entry name" value="Maf"/>
    <property type="match status" value="1"/>
</dbReference>
<dbReference type="InterPro" id="IPR003697">
    <property type="entry name" value="Maf-like"/>
</dbReference>
<gene>
    <name evidence="5" type="ORF">KD146_16820</name>
</gene>
<comment type="subcellular location">
    <subcellularLocation>
        <location evidence="4">Cytoplasm</location>
    </subcellularLocation>
</comment>
<evidence type="ECO:0000256" key="3">
    <source>
        <dbReference type="ARBA" id="ARBA00023080"/>
    </source>
</evidence>
<keyword evidence="2 4" id="KW-0378">Hydrolase</keyword>
<comment type="similarity">
    <text evidence="4">Belongs to the Maf family.</text>
</comment>
<evidence type="ECO:0000256" key="4">
    <source>
        <dbReference type="HAMAP-Rule" id="MF_00528"/>
    </source>
</evidence>
<proteinExistence type="inferred from homology"/>
<dbReference type="SUPFAM" id="SSF52972">
    <property type="entry name" value="ITPase-like"/>
    <property type="match status" value="1"/>
</dbReference>
<dbReference type="CDD" id="cd00555">
    <property type="entry name" value="Maf"/>
    <property type="match status" value="1"/>
</dbReference>
<comment type="function">
    <text evidence="4">Nucleoside triphosphate pyrophosphatase. May have a dual role in cell division arrest and in preventing the incorporation of modified nucleotides into cellular nucleic acids.</text>
</comment>
<dbReference type="PIRSF" id="PIRSF006305">
    <property type="entry name" value="Maf"/>
    <property type="match status" value="1"/>
</dbReference>
<name>A0A942EE93_9HYPH</name>
<dbReference type="Proteomes" id="UP000678281">
    <property type="component" value="Unassembled WGS sequence"/>
</dbReference>
<comment type="cofactor">
    <cofactor evidence="1 4">
        <name>a divalent metal cation</name>
        <dbReference type="ChEBI" id="CHEBI:60240"/>
    </cofactor>
</comment>
<comment type="catalytic activity">
    <reaction evidence="4">
        <text>a 2'-deoxyribonucleoside 5'-triphosphate + H2O = a 2'-deoxyribonucleoside 5'-phosphate + diphosphate + H(+)</text>
        <dbReference type="Rhea" id="RHEA:44644"/>
        <dbReference type="ChEBI" id="CHEBI:15377"/>
        <dbReference type="ChEBI" id="CHEBI:15378"/>
        <dbReference type="ChEBI" id="CHEBI:33019"/>
        <dbReference type="ChEBI" id="CHEBI:61560"/>
        <dbReference type="ChEBI" id="CHEBI:65317"/>
        <dbReference type="EC" id="3.6.1.9"/>
    </reaction>
</comment>
<dbReference type="AlphaFoldDB" id="A0A942EE93"/>
<dbReference type="HAMAP" id="MF_00528">
    <property type="entry name" value="Maf"/>
    <property type="match status" value="1"/>
</dbReference>
<evidence type="ECO:0000313" key="5">
    <source>
        <dbReference type="EMBL" id="MBS3850365.1"/>
    </source>
</evidence>
<comment type="caution">
    <text evidence="5">The sequence shown here is derived from an EMBL/GenBank/DDBJ whole genome shotgun (WGS) entry which is preliminary data.</text>
</comment>
<dbReference type="PANTHER" id="PTHR43213:SF5">
    <property type="entry name" value="BIFUNCTIONAL DTTP_UTP PYROPHOSPHATASE_METHYLTRANSFERASE PROTEIN-RELATED"/>
    <property type="match status" value="1"/>
</dbReference>
<evidence type="ECO:0000256" key="2">
    <source>
        <dbReference type="ARBA" id="ARBA00022801"/>
    </source>
</evidence>
<keyword evidence="3 4" id="KW-0546">Nucleotide metabolism</keyword>